<keyword evidence="2" id="KW-1185">Reference proteome</keyword>
<reference evidence="1 2" key="1">
    <citation type="submission" date="2019-10" db="EMBL/GenBank/DDBJ databases">
        <title>Corynebacterium sp novel species isolated from the respiratory tract of Marmot.</title>
        <authorList>
            <person name="Zhang G."/>
        </authorList>
    </citation>
    <scope>NUCLEOTIDE SEQUENCE [LARGE SCALE GENOMIC DNA]</scope>
    <source>
        <strain evidence="1 2">336</strain>
    </source>
</reference>
<evidence type="ECO:0000313" key="1">
    <source>
        <dbReference type="EMBL" id="KAB3522782.1"/>
    </source>
</evidence>
<accession>A0ABQ6VEC0</accession>
<name>A0ABQ6VEC0_9CORY</name>
<sequence>MLTDMDVYTWLDSRVDSSVSREAAESDLAAGEVGQAVFSLADEANAAGALTLPMLDTLLKEYPVGWMNEVFSYMKDSNAWKPSAAK</sequence>
<proteinExistence type="predicted"/>
<organism evidence="1 2">
    <name type="scientific">Corynebacterium zhongnanshanii</name>
    <dbReference type="NCBI Taxonomy" id="2768834"/>
    <lineage>
        <taxon>Bacteria</taxon>
        <taxon>Bacillati</taxon>
        <taxon>Actinomycetota</taxon>
        <taxon>Actinomycetes</taxon>
        <taxon>Mycobacteriales</taxon>
        <taxon>Corynebacteriaceae</taxon>
        <taxon>Corynebacterium</taxon>
    </lineage>
</organism>
<evidence type="ECO:0000313" key="2">
    <source>
        <dbReference type="Proteomes" id="UP000436181"/>
    </source>
</evidence>
<comment type="caution">
    <text evidence="1">The sequence shown here is derived from an EMBL/GenBank/DDBJ whole genome shotgun (WGS) entry which is preliminary data.</text>
</comment>
<dbReference type="Proteomes" id="UP000436181">
    <property type="component" value="Unassembled WGS sequence"/>
</dbReference>
<dbReference type="EMBL" id="WBZJ01000001">
    <property type="protein sequence ID" value="KAB3522782.1"/>
    <property type="molecule type" value="Genomic_DNA"/>
</dbReference>
<dbReference type="RefSeq" id="WP_151843676.1">
    <property type="nucleotide sequence ID" value="NZ_WBZJ01000001.1"/>
</dbReference>
<protein>
    <submittedName>
        <fullName evidence="1">Uncharacterized protein</fullName>
    </submittedName>
</protein>
<gene>
    <name evidence="1" type="ORF">F8377_01005</name>
</gene>